<reference evidence="7" key="2">
    <citation type="submission" date="2022-03" db="EMBL/GenBank/DDBJ databases">
        <title>Genome Encyclopedia of Bacteria and Archaea VI: Functional Genomics of Type Strains.</title>
        <authorList>
            <person name="Whitman W."/>
        </authorList>
    </citation>
    <scope>NUCLEOTIDE SEQUENCE</scope>
    <source>
        <strain evidence="7">HSC-15S17</strain>
    </source>
</reference>
<feature type="domain" description="UDP-3-O-[3-hydroxymyristoyl] glucosamine N-acyltransferase non-repeat region" evidence="5">
    <location>
        <begin position="21"/>
        <end position="91"/>
    </location>
</feature>
<evidence type="ECO:0000259" key="5">
    <source>
        <dbReference type="Pfam" id="PF04613"/>
    </source>
</evidence>
<dbReference type="EMBL" id="JALJZU010000001">
    <property type="protein sequence ID" value="MCP2006607.1"/>
    <property type="molecule type" value="Genomic_DNA"/>
</dbReference>
<proteinExistence type="inferred from homology"/>
<keyword evidence="9" id="KW-1185">Reference proteome</keyword>
<comment type="caution">
    <text evidence="6">The sequence shown here is derived from an EMBL/GenBank/DDBJ whole genome shotgun (WGS) entry which is preliminary data.</text>
</comment>
<dbReference type="RefSeq" id="WP_217940230.1">
    <property type="nucleotide sequence ID" value="NZ_JAHTGR010000001.1"/>
</dbReference>
<dbReference type="InterPro" id="IPR020573">
    <property type="entry name" value="UDP_GlcNAc_AcTrfase_non-rep"/>
</dbReference>
<dbReference type="GO" id="GO:0016020">
    <property type="term" value="C:membrane"/>
    <property type="evidence" value="ECO:0007669"/>
    <property type="project" value="GOC"/>
</dbReference>
<evidence type="ECO:0000256" key="2">
    <source>
        <dbReference type="ARBA" id="ARBA00022737"/>
    </source>
</evidence>
<comment type="subunit">
    <text evidence="4">Homotrimer.</text>
</comment>
<dbReference type="PROSITE" id="PS00101">
    <property type="entry name" value="HEXAPEP_TRANSFERASES"/>
    <property type="match status" value="1"/>
</dbReference>
<dbReference type="Proteomes" id="UP001155901">
    <property type="component" value="Unassembled WGS sequence"/>
</dbReference>
<accession>A0AA41H8L3</accession>
<dbReference type="Pfam" id="PF04613">
    <property type="entry name" value="LpxD"/>
    <property type="match status" value="1"/>
</dbReference>
<reference evidence="6" key="1">
    <citation type="submission" date="2021-07" db="EMBL/GenBank/DDBJ databases">
        <title>Characterization of violacein-producing bacteria and related species.</title>
        <authorList>
            <person name="Wilson H.S."/>
            <person name="De Leon M.E."/>
        </authorList>
    </citation>
    <scope>NUCLEOTIDE SEQUENCE</scope>
    <source>
        <strain evidence="6">HSC-15S17</strain>
    </source>
</reference>
<name>A0AA41H8L3_9BURK</name>
<dbReference type="InterPro" id="IPR018357">
    <property type="entry name" value="Hexapep_transf_CS"/>
</dbReference>
<evidence type="ECO:0000256" key="3">
    <source>
        <dbReference type="ARBA" id="ARBA00023315"/>
    </source>
</evidence>
<sequence>MGTRLGELVERLGGQLVGDANLEVTGIAPLTDAGVSHISFLSNSKLRAQALQSQAAALIVSAADDAFIAAGYAGARIVTNNPYVYFARAAQYFESLTAIVPAPGVHASAVVAADAVIAASAHVGARAVIESGAVIGERAVIDAGCYIGRDAVIGEDTHLFANVTFQARCVIGKRGIIHSGAVIGTDGFGFANEGGVYIKIPQTGRVVIGDDVDIGANTTIDRGALADTILEDGVKLDNQIQIGHNCHIGAHTAMAGCVGVAGSAKIGKYCTFGGAAMVLGHLTIADKVHVGSGSMVSRSILEPGQYTGFYPLAKNSEWEKSAAIVRNLSTMRDKIRALEKTIKTLTNQDEK</sequence>
<dbReference type="Proteomes" id="UP001162889">
    <property type="component" value="Unassembled WGS sequence"/>
</dbReference>
<comment type="pathway">
    <text evidence="4">Bacterial outer membrane biogenesis; LPS lipid A biosynthesis.</text>
</comment>
<keyword evidence="1 4" id="KW-0808">Transferase</keyword>
<dbReference type="Pfam" id="PF14602">
    <property type="entry name" value="Hexapep_2"/>
    <property type="match status" value="2"/>
</dbReference>
<evidence type="ECO:0000256" key="4">
    <source>
        <dbReference type="HAMAP-Rule" id="MF_00523"/>
    </source>
</evidence>
<dbReference type="GO" id="GO:0009245">
    <property type="term" value="P:lipid A biosynthetic process"/>
    <property type="evidence" value="ECO:0007669"/>
    <property type="project" value="UniProtKB-UniRule"/>
</dbReference>
<protein>
    <recommendedName>
        <fullName evidence="4">UDP-3-O-acylglucosamine N-acyltransferase</fullName>
        <ecNumber evidence="4">2.3.1.191</ecNumber>
    </recommendedName>
</protein>
<comment type="catalytic activity">
    <reaction evidence="4">
        <text>a UDP-3-O-[(3R)-3-hydroxyacyl]-alpha-D-glucosamine + a (3R)-hydroxyacyl-[ACP] = a UDP-2-N,3-O-bis[(3R)-3-hydroxyacyl]-alpha-D-glucosamine + holo-[ACP] + H(+)</text>
        <dbReference type="Rhea" id="RHEA:53836"/>
        <dbReference type="Rhea" id="RHEA-COMP:9685"/>
        <dbReference type="Rhea" id="RHEA-COMP:9945"/>
        <dbReference type="ChEBI" id="CHEBI:15378"/>
        <dbReference type="ChEBI" id="CHEBI:64479"/>
        <dbReference type="ChEBI" id="CHEBI:78827"/>
        <dbReference type="ChEBI" id="CHEBI:137740"/>
        <dbReference type="ChEBI" id="CHEBI:137748"/>
        <dbReference type="EC" id="2.3.1.191"/>
    </reaction>
</comment>
<dbReference type="GO" id="GO:0016410">
    <property type="term" value="F:N-acyltransferase activity"/>
    <property type="evidence" value="ECO:0007669"/>
    <property type="project" value="InterPro"/>
</dbReference>
<dbReference type="NCBIfam" id="NF002060">
    <property type="entry name" value="PRK00892.1"/>
    <property type="match status" value="1"/>
</dbReference>
<evidence type="ECO:0000313" key="6">
    <source>
        <dbReference type="EMBL" id="MBV6319581.1"/>
    </source>
</evidence>
<dbReference type="GO" id="GO:0103118">
    <property type="term" value="F:UDP-3-O-[(3R)-3-hydroxyacyl]-glucosamine N-acyltransferase activity"/>
    <property type="evidence" value="ECO:0007669"/>
    <property type="project" value="UniProtKB-EC"/>
</dbReference>
<dbReference type="EC" id="2.3.1.191" evidence="4"/>
<keyword evidence="3 4" id="KW-0012">Acyltransferase</keyword>
<dbReference type="CDD" id="cd03352">
    <property type="entry name" value="LbH_LpxD"/>
    <property type="match status" value="1"/>
</dbReference>
<dbReference type="Pfam" id="PF00132">
    <property type="entry name" value="Hexapep"/>
    <property type="match status" value="1"/>
</dbReference>
<dbReference type="NCBIfam" id="TIGR01853">
    <property type="entry name" value="lipid_A_lpxD"/>
    <property type="match status" value="1"/>
</dbReference>
<dbReference type="PANTHER" id="PTHR43378:SF2">
    <property type="entry name" value="UDP-3-O-ACYLGLUCOSAMINE N-ACYLTRANSFERASE 1, MITOCHONDRIAL-RELATED"/>
    <property type="match status" value="1"/>
</dbReference>
<evidence type="ECO:0000313" key="7">
    <source>
        <dbReference type="EMBL" id="MCP2006607.1"/>
    </source>
</evidence>
<comment type="similarity">
    <text evidence="4">Belongs to the transferase hexapeptide repeat family. LpxD subfamily.</text>
</comment>
<keyword evidence="2 4" id="KW-0677">Repeat</keyword>
<keyword evidence="4" id="KW-0441">Lipid A biosynthesis</keyword>
<dbReference type="InterPro" id="IPR001451">
    <property type="entry name" value="Hexapep"/>
</dbReference>
<evidence type="ECO:0000313" key="8">
    <source>
        <dbReference type="Proteomes" id="UP001155901"/>
    </source>
</evidence>
<comment type="function">
    <text evidence="4">Catalyzes the N-acylation of UDP-3-O-acylglucosamine using 3-hydroxyacyl-ACP as the acyl donor. Is involved in the biosynthesis of lipid A, a phosphorylated glycolipid that anchors the lipopolysaccharide to the outer membrane of the cell.</text>
</comment>
<gene>
    <name evidence="4 6" type="primary">lpxD</name>
    <name evidence="6" type="ORF">KVP70_01425</name>
    <name evidence="7" type="ORF">L1274_000295</name>
</gene>
<organism evidence="6 8">
    <name type="scientific">Duganella violaceipulchra</name>
    <dbReference type="NCBI Taxonomy" id="2849652"/>
    <lineage>
        <taxon>Bacteria</taxon>
        <taxon>Pseudomonadati</taxon>
        <taxon>Pseudomonadota</taxon>
        <taxon>Betaproteobacteria</taxon>
        <taxon>Burkholderiales</taxon>
        <taxon>Oxalobacteraceae</taxon>
        <taxon>Telluria group</taxon>
        <taxon>Duganella</taxon>
    </lineage>
</organism>
<dbReference type="InterPro" id="IPR007691">
    <property type="entry name" value="LpxD"/>
</dbReference>
<dbReference type="AlphaFoldDB" id="A0AA41H8L3"/>
<feature type="active site" description="Proton acceptor" evidence="4">
    <location>
        <position position="244"/>
    </location>
</feature>
<dbReference type="PANTHER" id="PTHR43378">
    <property type="entry name" value="UDP-3-O-ACYLGLUCOSAMINE N-ACYLTRANSFERASE"/>
    <property type="match status" value="1"/>
</dbReference>
<dbReference type="HAMAP" id="MF_00523">
    <property type="entry name" value="LpxD"/>
    <property type="match status" value="1"/>
</dbReference>
<evidence type="ECO:0000256" key="1">
    <source>
        <dbReference type="ARBA" id="ARBA00022679"/>
    </source>
</evidence>
<keyword evidence="4" id="KW-0443">Lipid metabolism</keyword>
<keyword evidence="4" id="KW-0444">Lipid biosynthesis</keyword>
<evidence type="ECO:0000313" key="9">
    <source>
        <dbReference type="Proteomes" id="UP001162889"/>
    </source>
</evidence>
<dbReference type="EMBL" id="JAHTGR010000001">
    <property type="protein sequence ID" value="MBV6319581.1"/>
    <property type="molecule type" value="Genomic_DNA"/>
</dbReference>